<name>A0ABU3PP74_9CORY</name>
<dbReference type="RefSeq" id="WP_315644384.1">
    <property type="nucleotide sequence ID" value="NZ_JARUHM010000011.1"/>
</dbReference>
<dbReference type="Proteomes" id="UP001265983">
    <property type="component" value="Unassembled WGS sequence"/>
</dbReference>
<sequence>MTAHAPIPSTPSLHARTRGNYSSCVFRQYMAEIWVVRNYWSMGTLLDALLTATPEEALRERRDV</sequence>
<gene>
    <name evidence="1" type="ORF">P8T80_09325</name>
</gene>
<dbReference type="EMBL" id="JARUHM010000011">
    <property type="protein sequence ID" value="MDT9411576.1"/>
    <property type="molecule type" value="Genomic_DNA"/>
</dbReference>
<evidence type="ECO:0000313" key="1">
    <source>
        <dbReference type="EMBL" id="MDT9411576.1"/>
    </source>
</evidence>
<comment type="caution">
    <text evidence="1">The sequence shown here is derived from an EMBL/GenBank/DDBJ whole genome shotgun (WGS) entry which is preliminary data.</text>
</comment>
<keyword evidence="2" id="KW-1185">Reference proteome</keyword>
<organism evidence="1 2">
    <name type="scientific">Corynebacterium rouxii</name>
    <dbReference type="NCBI Taxonomy" id="2719119"/>
    <lineage>
        <taxon>Bacteria</taxon>
        <taxon>Bacillati</taxon>
        <taxon>Actinomycetota</taxon>
        <taxon>Actinomycetes</taxon>
        <taxon>Mycobacteriales</taxon>
        <taxon>Corynebacteriaceae</taxon>
        <taxon>Corynebacterium</taxon>
    </lineage>
</organism>
<evidence type="ECO:0000313" key="2">
    <source>
        <dbReference type="Proteomes" id="UP001265983"/>
    </source>
</evidence>
<accession>A0ABU3PP74</accession>
<reference evidence="1 2" key="1">
    <citation type="submission" date="2023-03" db="EMBL/GenBank/DDBJ databases">
        <title>Whole genome sequence of the first Corynebacterium rouxii strains isolated in Brazil: a recent member of Corynebacterium diphtheriae complex.</title>
        <authorList>
            <person name="Vieira V."/>
            <person name="Ramos J.N."/>
            <person name="Araujo M.R.B."/>
            <person name="Baio P.V."/>
            <person name="Sant'Anna L.O."/>
            <person name="Veras J.F.C."/>
            <person name="Vieira E.M.D."/>
            <person name="Sousa M.A.B."/>
            <person name="Camargo C.H."/>
            <person name="Sacchi C.T."/>
            <person name="Campos K.R."/>
            <person name="Santos M.B.N."/>
            <person name="Bokermann S."/>
            <person name="Alvim L.B."/>
            <person name="Santos L.S."/>
            <person name="Mattos-Guaraldi A.L."/>
        </authorList>
    </citation>
    <scope>NUCLEOTIDE SEQUENCE [LARGE SCALE GENOMIC DNA]</scope>
    <source>
        <strain evidence="1 2">70862</strain>
    </source>
</reference>
<proteinExistence type="predicted"/>
<protein>
    <submittedName>
        <fullName evidence="1">Uncharacterized protein</fullName>
    </submittedName>
</protein>